<dbReference type="InterPro" id="IPR036640">
    <property type="entry name" value="ABC1_TM_sf"/>
</dbReference>
<feature type="transmembrane region" description="Helical" evidence="7">
    <location>
        <begin position="28"/>
        <end position="51"/>
    </location>
</feature>
<evidence type="ECO:0000259" key="8">
    <source>
        <dbReference type="PROSITE" id="PS50893"/>
    </source>
</evidence>
<keyword evidence="11" id="KW-1185">Reference proteome</keyword>
<evidence type="ECO:0000256" key="5">
    <source>
        <dbReference type="ARBA" id="ARBA00022989"/>
    </source>
</evidence>
<accession>A0ABP0YKX8</accession>
<dbReference type="SUPFAM" id="SSF52540">
    <property type="entry name" value="P-loop containing nucleoside triphosphate hydrolases"/>
    <property type="match status" value="2"/>
</dbReference>
<dbReference type="CDD" id="cd18577">
    <property type="entry name" value="ABC_6TM_Pgp_ABCB1_D1_like"/>
    <property type="match status" value="1"/>
</dbReference>
<name>A0ABP0YKX8_9ROSI</name>
<proteinExistence type="predicted"/>
<evidence type="ECO:0000256" key="3">
    <source>
        <dbReference type="ARBA" id="ARBA00022741"/>
    </source>
</evidence>
<dbReference type="InterPro" id="IPR039421">
    <property type="entry name" value="Type_1_exporter"/>
</dbReference>
<dbReference type="Gene3D" id="1.20.1560.10">
    <property type="entry name" value="ABC transporter type 1, transmembrane domain"/>
    <property type="match status" value="1"/>
</dbReference>
<dbReference type="SMART" id="SM00382">
    <property type="entry name" value="AAA"/>
    <property type="match status" value="2"/>
</dbReference>
<organism evidence="10 11">
    <name type="scientific">Citrullus colocynthis</name>
    <name type="common">colocynth</name>
    <dbReference type="NCBI Taxonomy" id="252529"/>
    <lineage>
        <taxon>Eukaryota</taxon>
        <taxon>Viridiplantae</taxon>
        <taxon>Streptophyta</taxon>
        <taxon>Embryophyta</taxon>
        <taxon>Tracheophyta</taxon>
        <taxon>Spermatophyta</taxon>
        <taxon>Magnoliopsida</taxon>
        <taxon>eudicotyledons</taxon>
        <taxon>Gunneridae</taxon>
        <taxon>Pentapetalae</taxon>
        <taxon>rosids</taxon>
        <taxon>fabids</taxon>
        <taxon>Cucurbitales</taxon>
        <taxon>Cucurbitaceae</taxon>
        <taxon>Benincaseae</taxon>
        <taxon>Citrullus</taxon>
    </lineage>
</organism>
<evidence type="ECO:0000313" key="10">
    <source>
        <dbReference type="EMBL" id="CAK9321154.1"/>
    </source>
</evidence>
<evidence type="ECO:0000256" key="1">
    <source>
        <dbReference type="ARBA" id="ARBA00004141"/>
    </source>
</evidence>
<keyword evidence="3" id="KW-0547">Nucleotide-binding</keyword>
<dbReference type="Gene3D" id="3.40.50.300">
    <property type="entry name" value="P-loop containing nucleotide triphosphate hydrolases"/>
    <property type="match status" value="2"/>
</dbReference>
<dbReference type="InterPro" id="IPR003439">
    <property type="entry name" value="ABC_transporter-like_ATP-bd"/>
</dbReference>
<dbReference type="PANTHER" id="PTHR24222:SF50">
    <property type="entry name" value="ABC TRANSPORTER B FAMILY MEMBER 9-LIKE ISOFORM X2"/>
    <property type="match status" value="1"/>
</dbReference>
<feature type="domain" description="ABC transporter" evidence="8">
    <location>
        <begin position="352"/>
        <end position="588"/>
    </location>
</feature>
<dbReference type="InterPro" id="IPR027417">
    <property type="entry name" value="P-loop_NTPase"/>
</dbReference>
<feature type="transmembrane region" description="Helical" evidence="7">
    <location>
        <begin position="252"/>
        <end position="276"/>
    </location>
</feature>
<keyword evidence="2 7" id="KW-0812">Transmembrane</keyword>
<sequence length="1254" mass="135526">MDDGDTPSPDQKVPFYKLFTFADRFDNILMAVGTVFAVANGLSQPIMTLIFGKMIDSFGSSDQSNVVTQVSKISADFVYLGIGTGIASFLQVACWMVTGERQAARIRALYLKTILRQDITYFDTETTTGEVIGRMSGDTILIQNAMGEKVGKFIQLTSTFFGGFAVAFVRGWLLAVVLLACIPAIVIAGGTTSLIMSRMSSRGQIAYAEAGNVAEQTVGAIRTVASFTGEKQATEKYNEKLKIAYKSTVQQGLASGLGLGLILLIVFGTYGLAVWYGSKLIIQKGYNGGQVVNVIFAIMTGGMSLGQTSPVVNAFASGQAAAYKMFETIKRKPKIDSYDDSGVAPEDIQGDIELKDVYFRYPARPDVQIFSGFSLFVPRGTTAALVGHSGSGKSTVISLLERFYDPDSGEVLIDGVNLKNFRLRWIREKIGLVSQEPILFTTTIRENILYGKENATEEELRAATELANAAKFIDKLPKGLDTMVGEHGTQLSGGQKQRIAISRAILKNPRILLLDEATSALDTESERIVQEALVRVMANRTTVVVAHRLTTIRNADTIAVVHQGKLLEQGTHDELIKNPDGAYSQLVRLQEGTTGIETETTQINDAIDLDKTMGSSGSKRISVIRSISRGSSGSRHSFTINYAIPGSVHIHDKEIDDEGPKRNDMDTEKPKNVSVKRLATLNKPEVPVLLLGCFAAVLSGMVFPIFGLLLSSAIGMFYKPASQLEKESKFWALVYLGLGCLAFFAAPTQNYFFGIAGGKLIERIRSLTFEKIVHQQISYFDDPANTSGAIGARLSTDAATVRGLVGDALALVVQNVATITAGLIIAFSANWILALVILAVSPFLLIQGYLQTKFTKGFSADAKVMYEEASQVANDAVGSIRTVVSFCSEKKVMDLYEKKCEYPVKNGVRLGLVSGAGFGFSFFALFCTNAFCFYIGSILVKHGKATFPEVFKVFFALTISAMGVSQTSALAPDSSKAKDSAASIYEILDSKPKIDSSSSEGVTLPSVIGNIEFDHVSFKYPTRPDIQIFRDLCLRIPSGKTVALVGESGSGKSTLISLIERFYDPDSGRTLLDGVEIQKLKLSWLRQQMGLVSQEPILFNETIRSNIAYGKPENAASEEEIIGAAKAANADNFISSLPGGYETSVGERGVQLSGGQKQRIAIARAILKDPKILLLDEATSALDAESERVVQDALDRVMVNRTTVVVAHRLTTIRGADIIAVVKNGVIAEKGSHEELMKISDGAYASLVALHATT</sequence>
<dbReference type="InterPro" id="IPR017871">
    <property type="entry name" value="ABC_transporter-like_CS"/>
</dbReference>
<evidence type="ECO:0000256" key="6">
    <source>
        <dbReference type="ARBA" id="ARBA00023136"/>
    </source>
</evidence>
<reference evidence="10 11" key="1">
    <citation type="submission" date="2024-03" db="EMBL/GenBank/DDBJ databases">
        <authorList>
            <person name="Gkanogiannis A."/>
            <person name="Becerra Lopez-Lavalle L."/>
        </authorList>
    </citation>
    <scope>NUCLEOTIDE SEQUENCE [LARGE SCALE GENOMIC DNA]</scope>
</reference>
<keyword evidence="4" id="KW-0067">ATP-binding</keyword>
<dbReference type="PROSITE" id="PS50893">
    <property type="entry name" value="ABC_TRANSPORTER_2"/>
    <property type="match status" value="2"/>
</dbReference>
<dbReference type="Pfam" id="PF00005">
    <property type="entry name" value="ABC_tran"/>
    <property type="match status" value="2"/>
</dbReference>
<evidence type="ECO:0000259" key="9">
    <source>
        <dbReference type="PROSITE" id="PS50929"/>
    </source>
</evidence>
<feature type="domain" description="ABC transmembrane type-1" evidence="9">
    <location>
        <begin position="690"/>
        <end position="976"/>
    </location>
</feature>
<protein>
    <recommendedName>
        <fullName evidence="12">ABC transporter B family member 9-like</fullName>
    </recommendedName>
</protein>
<dbReference type="PANTHER" id="PTHR24222">
    <property type="entry name" value="ABC TRANSPORTER B FAMILY"/>
    <property type="match status" value="1"/>
</dbReference>
<evidence type="ECO:0000313" key="11">
    <source>
        <dbReference type="Proteomes" id="UP001642487"/>
    </source>
</evidence>
<dbReference type="InterPro" id="IPR011527">
    <property type="entry name" value="ABC1_TM_dom"/>
</dbReference>
<feature type="transmembrane region" description="Helical" evidence="7">
    <location>
        <begin position="730"/>
        <end position="746"/>
    </location>
</feature>
<dbReference type="EMBL" id="OZ021738">
    <property type="protein sequence ID" value="CAK9321154.1"/>
    <property type="molecule type" value="Genomic_DNA"/>
</dbReference>
<feature type="transmembrane region" description="Helical" evidence="7">
    <location>
        <begin position="819"/>
        <end position="846"/>
    </location>
</feature>
<gene>
    <name evidence="10" type="ORF">CITCOLO1_LOCUS13221</name>
</gene>
<feature type="transmembrane region" description="Helical" evidence="7">
    <location>
        <begin position="688"/>
        <end position="718"/>
    </location>
</feature>
<evidence type="ECO:0008006" key="12">
    <source>
        <dbReference type="Google" id="ProtNLM"/>
    </source>
</evidence>
<dbReference type="Pfam" id="PF00664">
    <property type="entry name" value="ABC_membrane"/>
    <property type="match status" value="2"/>
</dbReference>
<dbReference type="PROSITE" id="PS00211">
    <property type="entry name" value="ABC_TRANSPORTER_1"/>
    <property type="match status" value="2"/>
</dbReference>
<dbReference type="Proteomes" id="UP001642487">
    <property type="component" value="Chromosome 4"/>
</dbReference>
<dbReference type="InterPro" id="IPR003593">
    <property type="entry name" value="AAA+_ATPase"/>
</dbReference>
<feature type="transmembrane region" description="Helical" evidence="7">
    <location>
        <begin position="951"/>
        <end position="971"/>
    </location>
</feature>
<comment type="subcellular location">
    <subcellularLocation>
        <location evidence="1">Membrane</location>
        <topology evidence="1">Multi-pass membrane protein</topology>
    </subcellularLocation>
</comment>
<evidence type="ECO:0000256" key="2">
    <source>
        <dbReference type="ARBA" id="ARBA00022692"/>
    </source>
</evidence>
<feature type="transmembrane region" description="Helical" evidence="7">
    <location>
        <begin position="912"/>
        <end position="939"/>
    </location>
</feature>
<dbReference type="CDD" id="cd18578">
    <property type="entry name" value="ABC_6TM_Pgp_ABCB1_D2_like"/>
    <property type="match status" value="1"/>
</dbReference>
<keyword evidence="5 7" id="KW-1133">Transmembrane helix</keyword>
<dbReference type="PROSITE" id="PS50929">
    <property type="entry name" value="ABC_TM1F"/>
    <property type="match status" value="2"/>
</dbReference>
<feature type="domain" description="ABC transporter" evidence="8">
    <location>
        <begin position="1011"/>
        <end position="1249"/>
    </location>
</feature>
<evidence type="ECO:0000256" key="7">
    <source>
        <dbReference type="SAM" id="Phobius"/>
    </source>
</evidence>
<evidence type="ECO:0000256" key="4">
    <source>
        <dbReference type="ARBA" id="ARBA00022840"/>
    </source>
</evidence>
<feature type="domain" description="ABC transmembrane type-1" evidence="9">
    <location>
        <begin position="31"/>
        <end position="317"/>
    </location>
</feature>
<feature type="transmembrane region" description="Helical" evidence="7">
    <location>
        <begin position="175"/>
        <end position="196"/>
    </location>
</feature>
<keyword evidence="6 7" id="KW-0472">Membrane</keyword>
<dbReference type="CDD" id="cd03249">
    <property type="entry name" value="ABC_MTABC3_MDL1_MDL2"/>
    <property type="match status" value="2"/>
</dbReference>
<feature type="transmembrane region" description="Helical" evidence="7">
    <location>
        <begin position="77"/>
        <end position="97"/>
    </location>
</feature>
<dbReference type="SUPFAM" id="SSF90123">
    <property type="entry name" value="ABC transporter transmembrane region"/>
    <property type="match status" value="2"/>
</dbReference>